<protein>
    <recommendedName>
        <fullName evidence="4">Myb/SANT-like domain-containing protein</fullName>
    </recommendedName>
</protein>
<evidence type="ECO:0000313" key="3">
    <source>
        <dbReference type="Proteomes" id="UP000000226"/>
    </source>
</evidence>
<dbReference type="Proteomes" id="UP000000226">
    <property type="component" value="Chromosome 1"/>
</dbReference>
<evidence type="ECO:0008006" key="4">
    <source>
        <dbReference type="Google" id="ProtNLM"/>
    </source>
</evidence>
<gene>
    <name evidence="2" type="ORF">PHAVU_001G100600g</name>
</gene>
<organism evidence="2 3">
    <name type="scientific">Phaseolus vulgaris</name>
    <name type="common">Kidney bean</name>
    <name type="synonym">French bean</name>
    <dbReference type="NCBI Taxonomy" id="3885"/>
    <lineage>
        <taxon>Eukaryota</taxon>
        <taxon>Viridiplantae</taxon>
        <taxon>Streptophyta</taxon>
        <taxon>Embryophyta</taxon>
        <taxon>Tracheophyta</taxon>
        <taxon>Spermatophyta</taxon>
        <taxon>Magnoliopsida</taxon>
        <taxon>eudicotyledons</taxon>
        <taxon>Gunneridae</taxon>
        <taxon>Pentapetalae</taxon>
        <taxon>rosids</taxon>
        <taxon>fabids</taxon>
        <taxon>Fabales</taxon>
        <taxon>Fabaceae</taxon>
        <taxon>Papilionoideae</taxon>
        <taxon>50 kb inversion clade</taxon>
        <taxon>NPAAA clade</taxon>
        <taxon>indigoferoid/millettioid clade</taxon>
        <taxon>Phaseoleae</taxon>
        <taxon>Phaseolus</taxon>
    </lineage>
</organism>
<name>V7CUL2_PHAVU</name>
<reference evidence="3" key="1">
    <citation type="journal article" date="2014" name="Nat. Genet.">
        <title>A reference genome for common bean and genome-wide analysis of dual domestications.</title>
        <authorList>
            <person name="Schmutz J."/>
            <person name="McClean P.E."/>
            <person name="Mamidi S."/>
            <person name="Wu G.A."/>
            <person name="Cannon S.B."/>
            <person name="Grimwood J."/>
            <person name="Jenkins J."/>
            <person name="Shu S."/>
            <person name="Song Q."/>
            <person name="Chavarro C."/>
            <person name="Torres-Torres M."/>
            <person name="Geffroy V."/>
            <person name="Moghaddam S.M."/>
            <person name="Gao D."/>
            <person name="Abernathy B."/>
            <person name="Barry K."/>
            <person name="Blair M."/>
            <person name="Brick M.A."/>
            <person name="Chovatia M."/>
            <person name="Gepts P."/>
            <person name="Goodstein D.M."/>
            <person name="Gonzales M."/>
            <person name="Hellsten U."/>
            <person name="Hyten D.L."/>
            <person name="Jia G."/>
            <person name="Kelly J.D."/>
            <person name="Kudrna D."/>
            <person name="Lee R."/>
            <person name="Richard M.M."/>
            <person name="Miklas P.N."/>
            <person name="Osorno J.M."/>
            <person name="Rodrigues J."/>
            <person name="Thareau V."/>
            <person name="Urrea C.A."/>
            <person name="Wang M."/>
            <person name="Yu Y."/>
            <person name="Zhang M."/>
            <person name="Wing R.A."/>
            <person name="Cregan P.B."/>
            <person name="Rokhsar D.S."/>
            <person name="Jackson S.A."/>
        </authorList>
    </citation>
    <scope>NUCLEOTIDE SEQUENCE [LARGE SCALE GENOMIC DNA]</scope>
    <source>
        <strain evidence="3">cv. G19833</strain>
    </source>
</reference>
<dbReference type="PANTHER" id="PTHR46929:SF4">
    <property type="entry name" value="MYB_SANT-LIKE DOMAIN-CONTAINING PROTEIN"/>
    <property type="match status" value="1"/>
</dbReference>
<dbReference type="OrthoDB" id="1436797at2759"/>
<evidence type="ECO:0000256" key="1">
    <source>
        <dbReference type="SAM" id="Coils"/>
    </source>
</evidence>
<dbReference type="PANTHER" id="PTHR46929">
    <property type="entry name" value="EXPRESSED PROTEIN"/>
    <property type="match status" value="1"/>
</dbReference>
<dbReference type="SMR" id="V7CUL2"/>
<dbReference type="AlphaFoldDB" id="V7CUL2"/>
<evidence type="ECO:0000313" key="2">
    <source>
        <dbReference type="EMBL" id="ESW33809.1"/>
    </source>
</evidence>
<keyword evidence="1" id="KW-0175">Coiled coil</keyword>
<accession>V7CUL2</accession>
<sequence length="445" mass="51668">MDRGKNVASNSSGSSREFTKWTAEMDLILLNAMIDEKSLKDRWREVHDLFGGLSGFAWNQTTKLFEAEDEVWSELIKAKPFAAKWRVNPIRHYDLMEELWSNDRATGSRVRTARDINSPPDMSNFIIALYMASSSQKRNRTHKGKSPAEDVVVPPQPATRIEQVLDYSRYFSTRRQMVLFEKKFHARPVLPPKVMHTPFFAAPGFEFQKSFELARVFYTNVKIIPVGHLAIEICERMIHTKEMDLMTIAHLQYDGLKLTPGTIVEELNFDRALALSSMIREDVEGENLKNVGSLKMNDRLLHYTWVHILCPRRSNFAQLLNEDIFMLWLIKNNVRINWPHYITQHIIKCRDNKMSLSYANLITRILQVYGFDLPHHAHEEDDEEDELPAQNVEGGQPEAAIPNQTELLTQILSGIQNMNTRIDRVDQRMDQIEDTLNDIRRHQGH</sequence>
<keyword evidence="3" id="KW-1185">Reference proteome</keyword>
<proteinExistence type="predicted"/>
<feature type="coiled-coil region" evidence="1">
    <location>
        <begin position="415"/>
        <end position="442"/>
    </location>
</feature>
<dbReference type="EMBL" id="CM002288">
    <property type="protein sequence ID" value="ESW33809.1"/>
    <property type="molecule type" value="Genomic_DNA"/>
</dbReference>
<dbReference type="Gramene" id="ESW33809">
    <property type="protein sequence ID" value="ESW33809"/>
    <property type="gene ID" value="PHAVU_001G100600g"/>
</dbReference>